<reference evidence="1 2" key="1">
    <citation type="submission" date="2020-02" db="EMBL/GenBank/DDBJ databases">
        <title>Geodermatophilus sabuli CPCC 205279 I12A-02694.</title>
        <authorList>
            <person name="Jiang Z."/>
        </authorList>
    </citation>
    <scope>NUCLEOTIDE SEQUENCE [LARGE SCALE GENOMIC DNA]</scope>
    <source>
        <strain evidence="1 2">I12A-02694</strain>
    </source>
</reference>
<name>A0A7K3W252_9ACTN</name>
<keyword evidence="2" id="KW-1185">Reference proteome</keyword>
<evidence type="ECO:0000313" key="2">
    <source>
        <dbReference type="Proteomes" id="UP000470246"/>
    </source>
</evidence>
<gene>
    <name evidence="1" type="ORF">GCU56_08895</name>
</gene>
<sequence>MIIAGAAAVVSSRLTRKARVSPALQPAPPAAARASVDEVHVELTESADLRDAGLPTDEEFAARRARLLAL</sequence>
<proteinExistence type="predicted"/>
<evidence type="ECO:0000313" key="1">
    <source>
        <dbReference type="EMBL" id="NEK57987.1"/>
    </source>
</evidence>
<dbReference type="EMBL" id="JAAGWF010000009">
    <property type="protein sequence ID" value="NEK57987.1"/>
    <property type="molecule type" value="Genomic_DNA"/>
</dbReference>
<accession>A0A7K3W252</accession>
<dbReference type="Proteomes" id="UP000470246">
    <property type="component" value="Unassembled WGS sequence"/>
</dbReference>
<comment type="caution">
    <text evidence="1">The sequence shown here is derived from an EMBL/GenBank/DDBJ whole genome shotgun (WGS) entry which is preliminary data.</text>
</comment>
<evidence type="ECO:0008006" key="3">
    <source>
        <dbReference type="Google" id="ProtNLM"/>
    </source>
</evidence>
<protein>
    <recommendedName>
        <fullName evidence="3">SHOCT domain-containing protein</fullName>
    </recommendedName>
</protein>
<dbReference type="AlphaFoldDB" id="A0A7K3W252"/>
<dbReference type="RefSeq" id="WP_163481306.1">
    <property type="nucleotide sequence ID" value="NZ_JAAGWF010000009.1"/>
</dbReference>
<organism evidence="1 2">
    <name type="scientific">Geodermatophilus sabuli</name>
    <dbReference type="NCBI Taxonomy" id="1564158"/>
    <lineage>
        <taxon>Bacteria</taxon>
        <taxon>Bacillati</taxon>
        <taxon>Actinomycetota</taxon>
        <taxon>Actinomycetes</taxon>
        <taxon>Geodermatophilales</taxon>
        <taxon>Geodermatophilaceae</taxon>
        <taxon>Geodermatophilus</taxon>
    </lineage>
</organism>